<gene>
    <name evidence="1" type="ORF">HALTITAN_2597</name>
</gene>
<evidence type="ECO:0000313" key="1">
    <source>
        <dbReference type="EMBL" id="ELY20750.1"/>
    </source>
</evidence>
<dbReference type="EMBL" id="AOPO01000013">
    <property type="protein sequence ID" value="ELY20750.1"/>
    <property type="molecule type" value="Genomic_DNA"/>
</dbReference>
<proteinExistence type="predicted"/>
<name>L9U757_9GAMM</name>
<reference evidence="1 2" key="1">
    <citation type="journal article" date="2013" name="Genome Announc.">
        <title>Draft Genome of the Marine Gammaproteobacterium Halomonas titanicae.</title>
        <authorList>
            <person name="Sanchez-Porro C."/>
            <person name="de la Haba R.R."/>
            <person name="Cruz-Hernandez N."/>
            <person name="Gonzalez J.M."/>
            <person name="Reyes-Guirao C."/>
            <person name="Navarro-Sampedro L."/>
            <person name="Carballo M."/>
            <person name="Ventosa A."/>
        </authorList>
    </citation>
    <scope>NUCLEOTIDE SEQUENCE [LARGE SCALE GENOMIC DNA]</scope>
    <source>
        <strain evidence="1 2">BH1</strain>
    </source>
</reference>
<comment type="caution">
    <text evidence="1">The sequence shown here is derived from an EMBL/GenBank/DDBJ whole genome shotgun (WGS) entry which is preliminary data.</text>
</comment>
<evidence type="ECO:0000313" key="2">
    <source>
        <dbReference type="Proteomes" id="UP000011651"/>
    </source>
</evidence>
<dbReference type="AlphaFoldDB" id="L9U757"/>
<sequence>MMAKLPKSIVIEGRRYPTWALSAKARKQLINLGLVDAHIAELHQRLAHHHVARKHYQLLLASALPDPHRQPSVSESPRYFWQSVSKEWAQKHWPIRMATFRLSDFESTNDYRQDDRVLCYVKGHGVVGWGVVEEDTHSTKRHLVWQVGVPTLDAALPAKTLKEFSLRHPSRPSQALPVTADIDGLLTALDTKAA</sequence>
<accession>L9U757</accession>
<dbReference type="PATRIC" id="fig|1204738.3.peg.3919"/>
<organism evidence="1 2">
    <name type="scientific">Vreelandella titanicae BH1</name>
    <dbReference type="NCBI Taxonomy" id="1204738"/>
    <lineage>
        <taxon>Bacteria</taxon>
        <taxon>Pseudomonadati</taxon>
        <taxon>Pseudomonadota</taxon>
        <taxon>Gammaproteobacteria</taxon>
        <taxon>Oceanospirillales</taxon>
        <taxon>Halomonadaceae</taxon>
        <taxon>Vreelandella</taxon>
    </lineage>
</organism>
<protein>
    <submittedName>
        <fullName evidence="1">Uncharacterized protein</fullName>
    </submittedName>
</protein>
<dbReference type="Proteomes" id="UP000011651">
    <property type="component" value="Unassembled WGS sequence"/>
</dbReference>